<dbReference type="EMBL" id="AZHE01000005">
    <property type="protein sequence ID" value="KHN99081.1"/>
    <property type="molecule type" value="Genomic_DNA"/>
</dbReference>
<dbReference type="SUPFAM" id="SSF140860">
    <property type="entry name" value="Pseudo ankyrin repeat-like"/>
    <property type="match status" value="1"/>
</dbReference>
<dbReference type="Gene3D" id="3.40.50.1950">
    <property type="entry name" value="Flavin prenyltransferase-like"/>
    <property type="match status" value="1"/>
</dbReference>
<evidence type="ECO:0000313" key="3">
    <source>
        <dbReference type="EMBL" id="KHN99081.1"/>
    </source>
</evidence>
<evidence type="ECO:0000313" key="4">
    <source>
        <dbReference type="Proteomes" id="UP000030816"/>
    </source>
</evidence>
<proteinExistence type="inferred from homology"/>
<dbReference type="Proteomes" id="UP000030816">
    <property type="component" value="Unassembled WGS sequence"/>
</dbReference>
<sequence length="594" mass="67914">MDNLSFHPSRLSSSSASSYASLNDMAFRHRKLRLLVAATGPRDTSWAQALVVRLSKSPHIEMRAIVDDVVPRLTQTVIVLENRTLAKGQGERADDVDFFCQQAFELVDWADLLVCVPLDADGIAKMLSGIADTFLGHVFRGWNAQKSILLVPGMSTHMWSNPVTKRQLSKIHRKWSWIRVMAPILWHYEGQMNPKRVPNWNGFNEVLGYVTNQADLLGLGRDVEIATSTAAVPDIFNVRIRSKLPPEIWTMVLDRAGDWELAKALNIYTNLPMPAAWSLEPKDATDPLKVYEHQLEWTVLTRSSAAVCRKLSQSPPNFRDVPALVVKLIIRFALMDVLAYMEANRPDLLAGFEGTTLPTNASAYYPRTDVLDYWRQSKWFRDTLMYDTEAMDGASKNGHVRILDWWWRRSGLPLRYTEAALEQASARGHLLVLEWWRDAAAQDEGIVLRPGRSLIWAAQYGQADVLRWWDASGIPVAHGDAVAKVASRWGQAHVLETWRRLKGDNKVVFDGEVLLSSTIHQHVDVLEWWRRFAHGELPGMEGRRQPVEFRTCNIEEALEDSIGDADQNRARRWWAQYGLDLRMRNEEWLRTRYL</sequence>
<dbReference type="RefSeq" id="XP_040680147.1">
    <property type="nucleotide sequence ID" value="XM_040821578.1"/>
</dbReference>
<dbReference type="PANTHER" id="PTHR14359">
    <property type="entry name" value="HOMO-OLIGOMERIC FLAVIN CONTAINING CYS DECARBOXYLASE FAMILY"/>
    <property type="match status" value="1"/>
</dbReference>
<organism evidence="3 4">
    <name type="scientific">Metarhizium album (strain ARSEF 1941)</name>
    <dbReference type="NCBI Taxonomy" id="1081103"/>
    <lineage>
        <taxon>Eukaryota</taxon>
        <taxon>Fungi</taxon>
        <taxon>Dikarya</taxon>
        <taxon>Ascomycota</taxon>
        <taxon>Pezizomycotina</taxon>
        <taxon>Sordariomycetes</taxon>
        <taxon>Hypocreomycetidae</taxon>
        <taxon>Hypocreales</taxon>
        <taxon>Clavicipitaceae</taxon>
        <taxon>Metarhizium</taxon>
    </lineage>
</organism>
<protein>
    <submittedName>
        <fullName evidence="3">Flavoprotein</fullName>
    </submittedName>
</protein>
<dbReference type="STRING" id="1081103.A0A0B2WSN2"/>
<feature type="domain" description="Flavoprotein" evidence="2">
    <location>
        <begin position="33"/>
        <end position="172"/>
    </location>
</feature>
<accession>A0A0B2WSN2</accession>
<dbReference type="GO" id="GO:0071513">
    <property type="term" value="C:phosphopantothenoylcysteine decarboxylase complex"/>
    <property type="evidence" value="ECO:0007669"/>
    <property type="project" value="TreeGrafter"/>
</dbReference>
<evidence type="ECO:0000256" key="1">
    <source>
        <dbReference type="ARBA" id="ARBA00038350"/>
    </source>
</evidence>
<dbReference type="InterPro" id="IPR003382">
    <property type="entry name" value="Flavoprotein"/>
</dbReference>
<gene>
    <name evidence="3" type="ORF">MAM_02779</name>
</gene>
<dbReference type="InterPro" id="IPR036551">
    <property type="entry name" value="Flavin_trans-like"/>
</dbReference>
<evidence type="ECO:0000259" key="2">
    <source>
        <dbReference type="Pfam" id="PF02441"/>
    </source>
</evidence>
<dbReference type="GO" id="GO:0010181">
    <property type="term" value="F:FMN binding"/>
    <property type="evidence" value="ECO:0007669"/>
    <property type="project" value="TreeGrafter"/>
</dbReference>
<dbReference type="GO" id="GO:0004633">
    <property type="term" value="F:phosphopantothenoylcysteine decarboxylase activity"/>
    <property type="evidence" value="ECO:0007669"/>
    <property type="project" value="TreeGrafter"/>
</dbReference>
<dbReference type="AlphaFoldDB" id="A0A0B2WSN2"/>
<comment type="caution">
    <text evidence="3">The sequence shown here is derived from an EMBL/GenBank/DDBJ whole genome shotgun (WGS) entry which is preliminary data.</text>
</comment>
<comment type="similarity">
    <text evidence="1">Belongs to the HFCD (homooligomeric flavin containing Cys decarboxylase) superfamily.</text>
</comment>
<dbReference type="PANTHER" id="PTHR14359:SF21">
    <property type="entry name" value="FLAVOPROTEIN DOMAIN-CONTAINING PROTEIN"/>
    <property type="match status" value="1"/>
</dbReference>
<dbReference type="GeneID" id="63737234"/>
<dbReference type="SUPFAM" id="SSF52507">
    <property type="entry name" value="Homo-oligomeric flavin-containing Cys decarboxylases, HFCD"/>
    <property type="match status" value="1"/>
</dbReference>
<dbReference type="Pfam" id="PF02441">
    <property type="entry name" value="Flavoprotein"/>
    <property type="match status" value="1"/>
</dbReference>
<name>A0A0B2WSN2_METAS</name>
<reference evidence="3 4" key="1">
    <citation type="journal article" date="2014" name="Proc. Natl. Acad. Sci. U.S.A.">
        <title>Trajectory and genomic determinants of fungal-pathogen speciation and host adaptation.</title>
        <authorList>
            <person name="Hu X."/>
            <person name="Xiao G."/>
            <person name="Zheng P."/>
            <person name="Shang Y."/>
            <person name="Su Y."/>
            <person name="Zhang X."/>
            <person name="Liu X."/>
            <person name="Zhan S."/>
            <person name="St Leger R.J."/>
            <person name="Wang C."/>
        </authorList>
    </citation>
    <scope>NUCLEOTIDE SEQUENCE [LARGE SCALE GENOMIC DNA]</scope>
    <source>
        <strain evidence="3 4">ARSEF 1941</strain>
    </source>
</reference>
<dbReference type="HOGENOM" id="CLU_019412_0_0_1"/>
<dbReference type="GO" id="GO:0015937">
    <property type="term" value="P:coenzyme A biosynthetic process"/>
    <property type="evidence" value="ECO:0007669"/>
    <property type="project" value="TreeGrafter"/>
</dbReference>
<dbReference type="OrthoDB" id="70387at2759"/>
<keyword evidence="4" id="KW-1185">Reference proteome</keyword>